<reference evidence="3 4" key="1">
    <citation type="submission" date="2024-05" db="EMBL/GenBank/DDBJ databases">
        <title>A draft genome resource for the thread blight pathogen Marasmius tenuissimus strain MS-2.</title>
        <authorList>
            <person name="Yulfo-Soto G.E."/>
            <person name="Baruah I.K."/>
            <person name="Amoako-Attah I."/>
            <person name="Bukari Y."/>
            <person name="Meinhardt L.W."/>
            <person name="Bailey B.A."/>
            <person name="Cohen S.P."/>
        </authorList>
    </citation>
    <scope>NUCLEOTIDE SEQUENCE [LARGE SCALE GENOMIC DNA]</scope>
    <source>
        <strain evidence="3 4">MS-2</strain>
    </source>
</reference>
<organism evidence="3 4">
    <name type="scientific">Marasmius tenuissimus</name>
    <dbReference type="NCBI Taxonomy" id="585030"/>
    <lineage>
        <taxon>Eukaryota</taxon>
        <taxon>Fungi</taxon>
        <taxon>Dikarya</taxon>
        <taxon>Basidiomycota</taxon>
        <taxon>Agaricomycotina</taxon>
        <taxon>Agaricomycetes</taxon>
        <taxon>Agaricomycetidae</taxon>
        <taxon>Agaricales</taxon>
        <taxon>Marasmiineae</taxon>
        <taxon>Marasmiaceae</taxon>
        <taxon>Marasmius</taxon>
    </lineage>
</organism>
<feature type="region of interest" description="Disordered" evidence="1">
    <location>
        <begin position="1"/>
        <end position="56"/>
    </location>
</feature>
<name>A0ABR2ZAV7_9AGAR</name>
<dbReference type="GO" id="GO:0032259">
    <property type="term" value="P:methylation"/>
    <property type="evidence" value="ECO:0007669"/>
    <property type="project" value="UniProtKB-KW"/>
</dbReference>
<feature type="compositionally biased region" description="Polar residues" evidence="1">
    <location>
        <begin position="20"/>
        <end position="41"/>
    </location>
</feature>
<accession>A0ABR2ZAV7</accession>
<dbReference type="Pfam" id="PF00856">
    <property type="entry name" value="SET"/>
    <property type="match status" value="1"/>
</dbReference>
<evidence type="ECO:0000256" key="1">
    <source>
        <dbReference type="SAM" id="MobiDB-lite"/>
    </source>
</evidence>
<protein>
    <submittedName>
        <fullName evidence="3">Histone lysine methyltransferase Set9</fullName>
        <ecNumber evidence="3">2.1.1.354</ecNumber>
    </submittedName>
</protein>
<keyword evidence="4" id="KW-1185">Reference proteome</keyword>
<dbReference type="InterPro" id="IPR046341">
    <property type="entry name" value="SET_dom_sf"/>
</dbReference>
<dbReference type="SUPFAM" id="SSF82199">
    <property type="entry name" value="SET domain"/>
    <property type="match status" value="1"/>
</dbReference>
<evidence type="ECO:0000313" key="4">
    <source>
        <dbReference type="Proteomes" id="UP001437256"/>
    </source>
</evidence>
<dbReference type="PROSITE" id="PS50280">
    <property type="entry name" value="SET"/>
    <property type="match status" value="1"/>
</dbReference>
<dbReference type="InterPro" id="IPR001214">
    <property type="entry name" value="SET_dom"/>
</dbReference>
<dbReference type="GO" id="GO:0140999">
    <property type="term" value="F:histone H3K4 trimethyltransferase activity"/>
    <property type="evidence" value="ECO:0007669"/>
    <property type="project" value="UniProtKB-EC"/>
</dbReference>
<dbReference type="Gene3D" id="2.170.270.10">
    <property type="entry name" value="SET domain"/>
    <property type="match status" value="1"/>
</dbReference>
<proteinExistence type="predicted"/>
<keyword evidence="3" id="KW-0489">Methyltransferase</keyword>
<keyword evidence="3" id="KW-0808">Transferase</keyword>
<dbReference type="Proteomes" id="UP001437256">
    <property type="component" value="Unassembled WGS sequence"/>
</dbReference>
<feature type="domain" description="SET" evidence="2">
    <location>
        <begin position="195"/>
        <end position="327"/>
    </location>
</feature>
<feature type="compositionally biased region" description="Basic and acidic residues" evidence="1">
    <location>
        <begin position="1"/>
        <end position="19"/>
    </location>
</feature>
<dbReference type="EMBL" id="JBBXMP010000369">
    <property type="protein sequence ID" value="KAL0058094.1"/>
    <property type="molecule type" value="Genomic_DNA"/>
</dbReference>
<feature type="region of interest" description="Disordered" evidence="1">
    <location>
        <begin position="346"/>
        <end position="402"/>
    </location>
</feature>
<feature type="compositionally biased region" description="Basic residues" evidence="1">
    <location>
        <begin position="392"/>
        <end position="402"/>
    </location>
</feature>
<sequence>MSGALRRSERVINRLDQQRESGSSSAEELPTNNNSGTSSFLATLPDALPRPLPSGTRPANCRFQAMTWTHWECLTRNAARLRPKSSAITIIDDILTHAVLTTKRPRARDRHAPLHFTKSELDLPEAVWERILCLYRERMLDGDTELDVSELASRAHAASHAIAHDDQVAPYFDSRHQMSPEQVQPLVEWWLACYPMVTIVRSRKVRLRQRKGDNENRRGFSIDAVEPIANGELIYELVGAVSAETYTDAEMDDPTFPYHDFSTAVAPHENPRAVVPQSCLLVGPVRFVNHDCVSRNAEFKEVPGAAGYVLRATADIPADAPILVNYGKNYFGIGLCPCSSCKTLQPSSPPPPRLHPKPATRTRPSSRAYNANRNTRRRSRQNQGRSELAAARRLRTSCHPHP</sequence>
<comment type="caution">
    <text evidence="3">The sequence shown here is derived from an EMBL/GenBank/DDBJ whole genome shotgun (WGS) entry which is preliminary data.</text>
</comment>
<evidence type="ECO:0000259" key="2">
    <source>
        <dbReference type="PROSITE" id="PS50280"/>
    </source>
</evidence>
<dbReference type="EC" id="2.1.1.354" evidence="3"/>
<gene>
    <name evidence="3" type="primary">set9_2</name>
    <name evidence="3" type="ORF">AAF712_015254</name>
</gene>
<evidence type="ECO:0000313" key="3">
    <source>
        <dbReference type="EMBL" id="KAL0058094.1"/>
    </source>
</evidence>